<dbReference type="PANTHER" id="PTHR35558:SF1">
    <property type="entry name" value="ENDONUCLEASE_EXONUCLEASE_PHOSPHATASE DOMAIN-CONTAINING PROTEIN"/>
    <property type="match status" value="1"/>
</dbReference>
<evidence type="ECO:0000313" key="1">
    <source>
        <dbReference type="EMBL" id="CAH3160473.1"/>
    </source>
</evidence>
<proteinExistence type="predicted"/>
<organism evidence="1 2">
    <name type="scientific">Porites evermanni</name>
    <dbReference type="NCBI Taxonomy" id="104178"/>
    <lineage>
        <taxon>Eukaryota</taxon>
        <taxon>Metazoa</taxon>
        <taxon>Cnidaria</taxon>
        <taxon>Anthozoa</taxon>
        <taxon>Hexacorallia</taxon>
        <taxon>Scleractinia</taxon>
        <taxon>Fungiina</taxon>
        <taxon>Poritidae</taxon>
        <taxon>Porites</taxon>
    </lineage>
</organism>
<evidence type="ECO:0000313" key="2">
    <source>
        <dbReference type="Proteomes" id="UP001159427"/>
    </source>
</evidence>
<gene>
    <name evidence="1" type="ORF">PEVE_00003600</name>
</gene>
<dbReference type="Proteomes" id="UP001159427">
    <property type="component" value="Unassembled WGS sequence"/>
</dbReference>
<feature type="non-terminal residue" evidence="1">
    <location>
        <position position="257"/>
    </location>
</feature>
<dbReference type="EMBL" id="CALNXI010001215">
    <property type="protein sequence ID" value="CAH3160473.1"/>
    <property type="molecule type" value="Genomic_DNA"/>
</dbReference>
<protein>
    <submittedName>
        <fullName evidence="1">Uncharacterized protein</fullName>
    </submittedName>
</protein>
<sequence>MISLAFALKLPVPKLDTFSVRVIGVCKVLPRVRAPFFNGAASILNQYLCGVLEPIPNVFCWRHRGFDNPSVHPYLPDGVHLVQRVAAEVTRQLQPASFLPAVQEPQVPSPAPAAFPNLAGTTAVQQLTTEVPVVSYSPVGNPSAVDQVTQVVQSVHSSLAGESPSSGAFQPKDIFTSVNLPVDARVPLKLKTKIWNNGFIDFGFLLANQFAEGKYQLTINPGDGSSPSLALEPITKPKKIVSIDSWVQAFHVFVGVF</sequence>
<reference evidence="1 2" key="1">
    <citation type="submission" date="2022-05" db="EMBL/GenBank/DDBJ databases">
        <authorList>
            <consortium name="Genoscope - CEA"/>
            <person name="William W."/>
        </authorList>
    </citation>
    <scope>NUCLEOTIDE SEQUENCE [LARGE SCALE GENOMIC DNA]</scope>
</reference>
<accession>A0ABN8QAR1</accession>
<keyword evidence="2" id="KW-1185">Reference proteome</keyword>
<name>A0ABN8QAR1_9CNID</name>
<dbReference type="PANTHER" id="PTHR35558">
    <property type="entry name" value="SGNH_HYDRO DOMAIN-CONTAINING PROTEIN"/>
    <property type="match status" value="1"/>
</dbReference>
<comment type="caution">
    <text evidence="1">The sequence shown here is derived from an EMBL/GenBank/DDBJ whole genome shotgun (WGS) entry which is preliminary data.</text>
</comment>